<comment type="caution">
    <text evidence="5">The sequence shown here is derived from an EMBL/GenBank/DDBJ whole genome shotgun (WGS) entry which is preliminary data.</text>
</comment>
<evidence type="ECO:0000256" key="3">
    <source>
        <dbReference type="SAM" id="MobiDB-lite"/>
    </source>
</evidence>
<dbReference type="EMBL" id="CAXAMM010010779">
    <property type="protein sequence ID" value="CAK9024168.1"/>
    <property type="molecule type" value="Genomic_DNA"/>
</dbReference>
<evidence type="ECO:0000256" key="4">
    <source>
        <dbReference type="SAM" id="Phobius"/>
    </source>
</evidence>
<reference evidence="5 6" key="1">
    <citation type="submission" date="2024-02" db="EMBL/GenBank/DDBJ databases">
        <authorList>
            <person name="Chen Y."/>
            <person name="Shah S."/>
            <person name="Dougan E. K."/>
            <person name="Thang M."/>
            <person name="Chan C."/>
        </authorList>
    </citation>
    <scope>NUCLEOTIDE SEQUENCE [LARGE SCALE GENOMIC DNA]</scope>
</reference>
<keyword evidence="4" id="KW-0472">Membrane</keyword>
<proteinExistence type="predicted"/>
<evidence type="ECO:0000256" key="1">
    <source>
        <dbReference type="ARBA" id="ARBA00022441"/>
    </source>
</evidence>
<dbReference type="PANTHER" id="PTHR46093:SF3">
    <property type="entry name" value="ACYL-COA-BINDING DOMAIN-CONTAINING PROTEIN 4"/>
    <property type="match status" value="1"/>
</dbReference>
<feature type="transmembrane region" description="Helical" evidence="4">
    <location>
        <begin position="686"/>
        <end position="707"/>
    </location>
</feature>
<dbReference type="InterPro" id="IPR015915">
    <property type="entry name" value="Kelch-typ_b-propeller"/>
</dbReference>
<dbReference type="Gene3D" id="2.120.10.80">
    <property type="entry name" value="Kelch-type beta propeller"/>
    <property type="match status" value="1"/>
</dbReference>
<dbReference type="Pfam" id="PF24681">
    <property type="entry name" value="Kelch_KLHDC2_KLHL20_DRC7"/>
    <property type="match status" value="1"/>
</dbReference>
<dbReference type="SUPFAM" id="SSF117281">
    <property type="entry name" value="Kelch motif"/>
    <property type="match status" value="1"/>
</dbReference>
<keyword evidence="4" id="KW-1133">Transmembrane helix</keyword>
<dbReference type="PANTHER" id="PTHR46093">
    <property type="entry name" value="ACYL-COA-BINDING DOMAIN-CONTAINING PROTEIN 5"/>
    <property type="match status" value="1"/>
</dbReference>
<protein>
    <submittedName>
        <fullName evidence="5">Ras guanine nucleotide exchange factor F (RasGEF domain-containing protein F)</fullName>
    </submittedName>
</protein>
<evidence type="ECO:0000256" key="2">
    <source>
        <dbReference type="ARBA" id="ARBA00022737"/>
    </source>
</evidence>
<keyword evidence="4" id="KW-0812">Transmembrane</keyword>
<keyword evidence="2" id="KW-0677">Repeat</keyword>
<feature type="region of interest" description="Disordered" evidence="3">
    <location>
        <begin position="253"/>
        <end position="440"/>
    </location>
</feature>
<keyword evidence="1" id="KW-0880">Kelch repeat</keyword>
<evidence type="ECO:0000313" key="6">
    <source>
        <dbReference type="Proteomes" id="UP001642464"/>
    </source>
</evidence>
<keyword evidence="6" id="KW-1185">Reference proteome</keyword>
<feature type="compositionally biased region" description="Low complexity" evidence="3">
    <location>
        <begin position="254"/>
        <end position="440"/>
    </location>
</feature>
<sequence>MNNVQEMALVGGQLQNAFLYSAAGMEWYNMSMDIQVRQHSMVYDDLYDQLLVFGGYVSYLGGTEQISQAIYTYSFPGNYWMEVSSVTGSRPNARGSHVAVWNSNSSKMYVFGGEDSNGALYDDMFQFDPLMYSWSAINIGGTKPTARKGHVAVWSTLDLCMLMHAGTTQTYKLNDLWAFYPPTDEQLSNAYWLWLAPVAEDNGVAGVDYPVKRSYHAVAWDPTEGAMYIFGGNGGPDVGLLQDVWKWSSDPAATISSTSSTSTTSSSSSSTSASSTLTSTTSSSSSTTTTTSTSTETSTTSTSSTSSSTSGTETTSTSSTATSSSSSSTTTSSTTTSSTATSSTTTSSTTTSSTTTSSTTTSSTTTSSTSSSTSIPGTTSSSTSTSSSSTSSFSKTTTTSSSTTSSSFTTTSLSATRTSTTTSSWTSETHSTTTVVTSTQTTTSASFTATSSSTTLQTTLLLPVSLEGTVQGQVVQESLQVVLDSLNSSEVQEIYTSTPSGEVAIVKLPPTTSTVTASPYTELSVSKPAGVVTVLIPTDVVDSIEGNRMLIVTEVSETVKAELPVGNEAIGAGRGELNSAVFEMSLASEVAGSVAVANVSGLLEPILFRIRSGEDPIDGDVCVFYDTAAEAWSTDGLEIVAASALGDGFANGTWCRTTHLSLFAVMQVIPFDQMLPSESSIPSSSGIIAIVSMIFCCGGCCVVCFLLKRRLRTPTTGQAIIQDGPKGSLKFDFTRSGVVSDTTSVKVKRKWSRNSQKKVLVKWHLNPDNVVKHIDTLQGLRDVSLNLEKVIQPVVHVESIGAVSSKSSFHNLTDSMVGDEEDPKDFDLSQDPNTSKILELMAPIAPANMDREAYADGELVLYNSETYGRVMPANIVGKGLFYSEGSSELEAWPLYSCKVGAKLRELIPLRLLQAPLEEGMLVHVELPDQRGTWGSGRVLEVPLWQRTHLTSYPSYQVILGDSKTVSVSFEKIKRVFFQDQLVEAYMGRIFGWVYGTLAEEVVEEPGAEVKLVLVRDELAVTIPSFLVRSRPALTARI</sequence>
<gene>
    <name evidence="5" type="ORF">SCF082_LOCUS16502</name>
</gene>
<evidence type="ECO:0000313" key="5">
    <source>
        <dbReference type="EMBL" id="CAK9024168.1"/>
    </source>
</evidence>
<dbReference type="Proteomes" id="UP001642464">
    <property type="component" value="Unassembled WGS sequence"/>
</dbReference>
<accession>A0ABP0KD57</accession>
<name>A0ABP0KD57_9DINO</name>
<organism evidence="5 6">
    <name type="scientific">Durusdinium trenchii</name>
    <dbReference type="NCBI Taxonomy" id="1381693"/>
    <lineage>
        <taxon>Eukaryota</taxon>
        <taxon>Sar</taxon>
        <taxon>Alveolata</taxon>
        <taxon>Dinophyceae</taxon>
        <taxon>Suessiales</taxon>
        <taxon>Symbiodiniaceae</taxon>
        <taxon>Durusdinium</taxon>
    </lineage>
</organism>